<dbReference type="Gramene" id="OPUNC08G07780.1">
    <property type="protein sequence ID" value="OPUNC08G07780.1"/>
    <property type="gene ID" value="OPUNC08G07780"/>
</dbReference>
<name>A0A0E0LT15_ORYPU</name>
<feature type="signal peptide" evidence="2">
    <location>
        <begin position="1"/>
        <end position="34"/>
    </location>
</feature>
<dbReference type="EnsemblPlants" id="OPUNC08G07780.1">
    <property type="protein sequence ID" value="OPUNC08G07780.1"/>
    <property type="gene ID" value="OPUNC08G07780"/>
</dbReference>
<feature type="chain" id="PRO_5002366684" evidence="2">
    <location>
        <begin position="35"/>
        <end position="253"/>
    </location>
</feature>
<keyword evidence="4" id="KW-1185">Reference proteome</keyword>
<dbReference type="HOGENOM" id="CLU_1099999_0_0_1"/>
<keyword evidence="2" id="KW-0732">Signal</keyword>
<organism evidence="3">
    <name type="scientific">Oryza punctata</name>
    <name type="common">Red rice</name>
    <dbReference type="NCBI Taxonomy" id="4537"/>
    <lineage>
        <taxon>Eukaryota</taxon>
        <taxon>Viridiplantae</taxon>
        <taxon>Streptophyta</taxon>
        <taxon>Embryophyta</taxon>
        <taxon>Tracheophyta</taxon>
        <taxon>Spermatophyta</taxon>
        <taxon>Magnoliopsida</taxon>
        <taxon>Liliopsida</taxon>
        <taxon>Poales</taxon>
        <taxon>Poaceae</taxon>
        <taxon>BOP clade</taxon>
        <taxon>Oryzoideae</taxon>
        <taxon>Oryzeae</taxon>
        <taxon>Oryzinae</taxon>
        <taxon>Oryza</taxon>
    </lineage>
</organism>
<evidence type="ECO:0000313" key="3">
    <source>
        <dbReference type="EnsemblPlants" id="OPUNC08G07780.1"/>
    </source>
</evidence>
<evidence type="ECO:0000256" key="2">
    <source>
        <dbReference type="SAM" id="SignalP"/>
    </source>
</evidence>
<protein>
    <submittedName>
        <fullName evidence="3">Uncharacterized protein</fullName>
    </submittedName>
</protein>
<feature type="region of interest" description="Disordered" evidence="1">
    <location>
        <begin position="142"/>
        <end position="173"/>
    </location>
</feature>
<proteinExistence type="predicted"/>
<accession>A0A0E0LT15</accession>
<evidence type="ECO:0000313" key="4">
    <source>
        <dbReference type="Proteomes" id="UP000026962"/>
    </source>
</evidence>
<sequence length="253" mass="27397">MAWQSVGEELRCDTSYPSLLLLLPLLSLLAETTATTGEAASGCGGMWGGVGSGRRAIGGGSALPCRDPRTIIKINTDTLPIWRDTDLIRGSPKSHRNKTASLSPSTRAAPRSHNSRCPSLLPSPIPIVAPQPMRSLRRLATGSGRRHAAAYGRHRTPSSALSSTTTPPRGATLPPLISLPSILTSDDVENLSDHITSGYTQKSKAATKKGKSYNKDLIRKLLSMRKGIKHEKEIRKVQSYQKSDLANMVRRHY</sequence>
<feature type="compositionally biased region" description="Low complexity" evidence="1">
    <location>
        <begin position="157"/>
        <end position="173"/>
    </location>
</feature>
<dbReference type="AlphaFoldDB" id="A0A0E0LT15"/>
<reference evidence="3" key="2">
    <citation type="submission" date="2018-05" db="EMBL/GenBank/DDBJ databases">
        <title>OpunRS2 (Oryza punctata Reference Sequence Version 2).</title>
        <authorList>
            <person name="Zhang J."/>
            <person name="Kudrna D."/>
            <person name="Lee S."/>
            <person name="Talag J."/>
            <person name="Welchert J."/>
            <person name="Wing R.A."/>
        </authorList>
    </citation>
    <scope>NUCLEOTIDE SEQUENCE [LARGE SCALE GENOMIC DNA]</scope>
</reference>
<reference evidence="3" key="1">
    <citation type="submission" date="2015-04" db="UniProtKB">
        <authorList>
            <consortium name="EnsemblPlants"/>
        </authorList>
    </citation>
    <scope>IDENTIFICATION</scope>
</reference>
<dbReference type="Proteomes" id="UP000026962">
    <property type="component" value="Chromosome 8"/>
</dbReference>
<evidence type="ECO:0000256" key="1">
    <source>
        <dbReference type="SAM" id="MobiDB-lite"/>
    </source>
</evidence>
<feature type="region of interest" description="Disordered" evidence="1">
    <location>
        <begin position="87"/>
        <end position="128"/>
    </location>
</feature>
<feature type="compositionally biased region" description="Basic residues" evidence="1">
    <location>
        <begin position="144"/>
        <end position="156"/>
    </location>
</feature>